<feature type="non-terminal residue" evidence="1">
    <location>
        <position position="1"/>
    </location>
</feature>
<reference evidence="1" key="1">
    <citation type="submission" date="2019-03" db="EMBL/GenBank/DDBJ databases">
        <title>Single cell metagenomics reveals metabolic interactions within the superorganism composed of flagellate Streblomastix strix and complex community of Bacteroidetes bacteria on its surface.</title>
        <authorList>
            <person name="Treitli S.C."/>
            <person name="Kolisko M."/>
            <person name="Husnik F."/>
            <person name="Keeling P."/>
            <person name="Hampl V."/>
        </authorList>
    </citation>
    <scope>NUCLEOTIDE SEQUENCE</scope>
    <source>
        <strain evidence="1">STM</strain>
    </source>
</reference>
<accession>A0A5J4PXJ7</accession>
<gene>
    <name evidence="1" type="ORF">EZS27_036105</name>
</gene>
<comment type="caution">
    <text evidence="1">The sequence shown here is derived from an EMBL/GenBank/DDBJ whole genome shotgun (WGS) entry which is preliminary data.</text>
</comment>
<dbReference type="AlphaFoldDB" id="A0A5J4PXJ7"/>
<dbReference type="EMBL" id="SNRY01006229">
    <property type="protein sequence ID" value="KAA6313063.1"/>
    <property type="molecule type" value="Genomic_DNA"/>
</dbReference>
<proteinExistence type="predicted"/>
<evidence type="ECO:0000313" key="1">
    <source>
        <dbReference type="EMBL" id="KAA6313063.1"/>
    </source>
</evidence>
<organism evidence="1">
    <name type="scientific">termite gut metagenome</name>
    <dbReference type="NCBI Taxonomy" id="433724"/>
    <lineage>
        <taxon>unclassified sequences</taxon>
        <taxon>metagenomes</taxon>
        <taxon>organismal metagenomes</taxon>
    </lineage>
</organism>
<name>A0A5J4PXJ7_9ZZZZ</name>
<protein>
    <submittedName>
        <fullName evidence="1">Uncharacterized protein</fullName>
    </submittedName>
</protein>
<sequence length="29" mass="3497">YFDTVALNYICIRLIVERFTLISLPNFDF</sequence>